<evidence type="ECO:0000313" key="4">
    <source>
        <dbReference type="EMBL" id="TCP68384.1"/>
    </source>
</evidence>
<evidence type="ECO:0000256" key="1">
    <source>
        <dbReference type="ARBA" id="ARBA00006525"/>
    </source>
</evidence>
<dbReference type="PANTHER" id="PTHR43022:SF1">
    <property type="entry name" value="PROTEIN SMF"/>
    <property type="match status" value="1"/>
</dbReference>
<feature type="compositionally biased region" description="Low complexity" evidence="2">
    <location>
        <begin position="330"/>
        <end position="342"/>
    </location>
</feature>
<feature type="region of interest" description="Disordered" evidence="2">
    <location>
        <begin position="323"/>
        <end position="359"/>
    </location>
</feature>
<dbReference type="EMBL" id="SLXT01000003">
    <property type="protein sequence ID" value="TCP68384.1"/>
    <property type="molecule type" value="Genomic_DNA"/>
</dbReference>
<sequence>MKERLSVDSVALLLLCTSLALPNRQAKNQKPLTPPEWDKLSQRLRNSQLHPQAFLKLTPADWMTTLGMDAAESARIEFLLSRQSKLLVELEMLSSSGIWITTLAEKDYPAKLKKRLGPKSPLVLFGSGNRNLLFSSATSVAVVGSGKVDEKSAHFAELLGRRCSKEDLIVVTGGASGLETIAQNASLQNGGFVISIVPEGLAVTVSKKAIQEQLLTGKLLLLSSVLPTTANKTFNATARNKHIYGLSDYAVVVSTTSKCGTWSGATENLTHQWVPLFVRDGEETPEGNLQLLSLGGIPITDPVVCMRQERLAKWLHKSSHGLADAESLGNSNKPNSPSTPSTARTLSADSPPGSGQCNVSGQSHVDAFDLIWPTLQSVLQTPRTKKEVATALNVIERQASLWLEKALQNKDVVRLDKTHKYIVAANQECSLF</sequence>
<gene>
    <name evidence="4" type="ORF">EDD73_10313</name>
</gene>
<reference evidence="4 5" key="1">
    <citation type="submission" date="2019-03" db="EMBL/GenBank/DDBJ databases">
        <title>Genomic Encyclopedia of Type Strains, Phase IV (KMG-IV): sequencing the most valuable type-strain genomes for metagenomic binning, comparative biology and taxonomic classification.</title>
        <authorList>
            <person name="Goeker M."/>
        </authorList>
    </citation>
    <scope>NUCLEOTIDE SEQUENCE [LARGE SCALE GENOMIC DNA]</scope>
    <source>
        <strain evidence="4 5">DSM 11170</strain>
    </source>
</reference>
<dbReference type="InterPro" id="IPR057666">
    <property type="entry name" value="DrpA_SLOG"/>
</dbReference>
<dbReference type="Gene3D" id="3.40.50.450">
    <property type="match status" value="1"/>
</dbReference>
<dbReference type="SUPFAM" id="SSF102405">
    <property type="entry name" value="MCP/YpsA-like"/>
    <property type="match status" value="1"/>
</dbReference>
<dbReference type="Proteomes" id="UP000294813">
    <property type="component" value="Unassembled WGS sequence"/>
</dbReference>
<feature type="domain" description="Smf/DprA SLOG" evidence="3">
    <location>
        <begin position="100"/>
        <end position="272"/>
    </location>
</feature>
<protein>
    <submittedName>
        <fullName evidence="4">Putative Rossmann fold nucleotide-binding protein DprA/Smf involved in DNA uptake</fullName>
    </submittedName>
</protein>
<dbReference type="Pfam" id="PF02481">
    <property type="entry name" value="DNA_processg_A"/>
    <property type="match status" value="1"/>
</dbReference>
<feature type="compositionally biased region" description="Polar residues" evidence="2">
    <location>
        <begin position="343"/>
        <end position="359"/>
    </location>
</feature>
<dbReference type="PANTHER" id="PTHR43022">
    <property type="entry name" value="PROTEIN SMF"/>
    <property type="match status" value="1"/>
</dbReference>
<name>A0A4R2RXZ6_9FIRM</name>
<evidence type="ECO:0000259" key="3">
    <source>
        <dbReference type="Pfam" id="PF02481"/>
    </source>
</evidence>
<comment type="caution">
    <text evidence="4">The sequence shown here is derived from an EMBL/GenBank/DDBJ whole genome shotgun (WGS) entry which is preliminary data.</text>
</comment>
<keyword evidence="5" id="KW-1185">Reference proteome</keyword>
<dbReference type="InterPro" id="IPR003488">
    <property type="entry name" value="DprA"/>
</dbReference>
<evidence type="ECO:0000313" key="5">
    <source>
        <dbReference type="Proteomes" id="UP000294813"/>
    </source>
</evidence>
<dbReference type="AlphaFoldDB" id="A0A4R2RXZ6"/>
<proteinExistence type="inferred from homology"/>
<dbReference type="RefSeq" id="WP_165876257.1">
    <property type="nucleotide sequence ID" value="NZ_JAOQNU010000003.1"/>
</dbReference>
<evidence type="ECO:0000256" key="2">
    <source>
        <dbReference type="SAM" id="MobiDB-lite"/>
    </source>
</evidence>
<dbReference type="GO" id="GO:0009294">
    <property type="term" value="P:DNA-mediated transformation"/>
    <property type="evidence" value="ECO:0007669"/>
    <property type="project" value="InterPro"/>
</dbReference>
<comment type="similarity">
    <text evidence="1">Belongs to the DprA/Smf family.</text>
</comment>
<accession>A0A4R2RXZ6</accession>
<organism evidence="4 5">
    <name type="scientific">Heliophilum fasciatum</name>
    <dbReference type="NCBI Taxonomy" id="35700"/>
    <lineage>
        <taxon>Bacteria</taxon>
        <taxon>Bacillati</taxon>
        <taxon>Bacillota</taxon>
        <taxon>Clostridia</taxon>
        <taxon>Eubacteriales</taxon>
        <taxon>Heliobacteriaceae</taxon>
        <taxon>Heliophilum</taxon>
    </lineage>
</organism>